<name>A0A9K3GG52_9EUKA</name>
<feature type="region of interest" description="Disordered" evidence="1">
    <location>
        <begin position="1"/>
        <end position="25"/>
    </location>
</feature>
<evidence type="ECO:0000313" key="2">
    <source>
        <dbReference type="EMBL" id="GIQ80861.1"/>
    </source>
</evidence>
<keyword evidence="3" id="KW-1185">Reference proteome</keyword>
<organism evidence="2 3">
    <name type="scientific">Kipferlia bialata</name>
    <dbReference type="NCBI Taxonomy" id="797122"/>
    <lineage>
        <taxon>Eukaryota</taxon>
        <taxon>Metamonada</taxon>
        <taxon>Carpediemonas-like organisms</taxon>
        <taxon>Kipferlia</taxon>
    </lineage>
</organism>
<dbReference type="Proteomes" id="UP000265618">
    <property type="component" value="Unassembled WGS sequence"/>
</dbReference>
<sequence length="75" mass="8979">MRDPSEKHTPNNQDTSEEEGSKRFPHLHWMITHKEEFLALSEEEKVKIAIPAYQEQAEMARQFQEAVDRRSKRNR</sequence>
<comment type="caution">
    <text evidence="2">The sequence shown here is derived from an EMBL/GenBank/DDBJ whole genome shotgun (WGS) entry which is preliminary data.</text>
</comment>
<accession>A0A9K3GG52</accession>
<proteinExistence type="predicted"/>
<protein>
    <submittedName>
        <fullName evidence="2">Uncharacterized protein</fullName>
    </submittedName>
</protein>
<dbReference type="EMBL" id="BDIP01000256">
    <property type="protein sequence ID" value="GIQ80861.1"/>
    <property type="molecule type" value="Genomic_DNA"/>
</dbReference>
<gene>
    <name evidence="2" type="ORF">KIPB_001728</name>
</gene>
<evidence type="ECO:0000256" key="1">
    <source>
        <dbReference type="SAM" id="MobiDB-lite"/>
    </source>
</evidence>
<reference evidence="2 3" key="1">
    <citation type="journal article" date="2018" name="PLoS ONE">
        <title>The draft genome of Kipferlia bialata reveals reductive genome evolution in fornicate parasites.</title>
        <authorList>
            <person name="Tanifuji G."/>
            <person name="Takabayashi S."/>
            <person name="Kume K."/>
            <person name="Takagi M."/>
            <person name="Nakayama T."/>
            <person name="Kamikawa R."/>
            <person name="Inagaki Y."/>
            <person name="Hashimoto T."/>
        </authorList>
    </citation>
    <scope>NUCLEOTIDE SEQUENCE [LARGE SCALE GENOMIC DNA]</scope>
    <source>
        <strain evidence="2">NY0173</strain>
    </source>
</reference>
<evidence type="ECO:0000313" key="3">
    <source>
        <dbReference type="Proteomes" id="UP000265618"/>
    </source>
</evidence>
<dbReference type="AlphaFoldDB" id="A0A9K3GG52"/>